<evidence type="ECO:0000313" key="6">
    <source>
        <dbReference type="Proteomes" id="UP000176050"/>
    </source>
</evidence>
<protein>
    <submittedName>
        <fullName evidence="5">ABC transporter substrate-binding protein</fullName>
    </submittedName>
</protein>
<keyword evidence="3" id="KW-0732">Signal</keyword>
<proteinExistence type="inferred from homology"/>
<organism evidence="5 6">
    <name type="scientific">Urechidicola croceus</name>
    <dbReference type="NCBI Taxonomy" id="1850246"/>
    <lineage>
        <taxon>Bacteria</taxon>
        <taxon>Pseudomonadati</taxon>
        <taxon>Bacteroidota</taxon>
        <taxon>Flavobacteriia</taxon>
        <taxon>Flavobacteriales</taxon>
        <taxon>Flavobacteriaceae</taxon>
        <taxon>Urechidicola</taxon>
    </lineage>
</organism>
<evidence type="ECO:0000256" key="3">
    <source>
        <dbReference type="ARBA" id="ARBA00022729"/>
    </source>
</evidence>
<dbReference type="EMBL" id="CP017478">
    <property type="protein sequence ID" value="AOW20020.1"/>
    <property type="molecule type" value="Genomic_DNA"/>
</dbReference>
<dbReference type="GO" id="GO:0042597">
    <property type="term" value="C:periplasmic space"/>
    <property type="evidence" value="ECO:0007669"/>
    <property type="project" value="UniProtKB-SubCell"/>
</dbReference>
<dbReference type="Proteomes" id="UP000176050">
    <property type="component" value="Chromosome"/>
</dbReference>
<dbReference type="OrthoDB" id="6191474at2"/>
<evidence type="ECO:0000259" key="4">
    <source>
        <dbReference type="Pfam" id="PF22384"/>
    </source>
</evidence>
<dbReference type="CDD" id="cd13637">
    <property type="entry name" value="PBP2_Ca3427_like"/>
    <property type="match status" value="1"/>
</dbReference>
<sequence>MIKLKIGGVPEHFNLPWHLAIENNEFKKVGIDLVWKDFPGGTGAMCKALRNKEIDISILLTEGIIKDIINGNESKIVQTYINSPLLWGIHVGANSNFQTVDDLEGAKPAISRNGSGSQLLAIVNAKKNGWNHEELDFEIVGNLDGGINALTNGTADYFMWEHFMTKPLVDNGTFRRVGDCPSPWPCFMIAVRNDVLENNLDEVKKVLKVINNKVKPFSTQAKKERYISTFSQRYQLEEEDVANWLSITEWNQGKRISKTLVKNIQNKLYDLNVIDKMTDVENLIKKVYL</sequence>
<dbReference type="Pfam" id="PF22384">
    <property type="entry name" value="PBP2_Ca3427_like"/>
    <property type="match status" value="1"/>
</dbReference>
<dbReference type="STRING" id="1850246.LPB138_04680"/>
<evidence type="ECO:0000256" key="1">
    <source>
        <dbReference type="ARBA" id="ARBA00004418"/>
    </source>
</evidence>
<evidence type="ECO:0000313" key="5">
    <source>
        <dbReference type="EMBL" id="AOW20020.1"/>
    </source>
</evidence>
<dbReference type="PANTHER" id="PTHR30024:SF47">
    <property type="entry name" value="TAURINE-BINDING PERIPLASMIC PROTEIN"/>
    <property type="match status" value="1"/>
</dbReference>
<feature type="domain" description="Ca3427-like PBP 2" evidence="4">
    <location>
        <begin position="87"/>
        <end position="179"/>
    </location>
</feature>
<dbReference type="RefSeq" id="WP_070236159.1">
    <property type="nucleotide sequence ID" value="NZ_CP017478.1"/>
</dbReference>
<comment type="similarity">
    <text evidence="2">Belongs to the bacterial solute-binding protein SsuA/TauA family.</text>
</comment>
<dbReference type="SUPFAM" id="SSF53850">
    <property type="entry name" value="Periplasmic binding protein-like II"/>
    <property type="match status" value="1"/>
</dbReference>
<dbReference type="InterPro" id="IPR054364">
    <property type="entry name" value="Ca3427-like_PBP2"/>
</dbReference>
<dbReference type="PANTHER" id="PTHR30024">
    <property type="entry name" value="ALIPHATIC SULFONATES-BINDING PROTEIN-RELATED"/>
    <property type="match status" value="1"/>
</dbReference>
<gene>
    <name evidence="5" type="ORF">LPB138_04680</name>
</gene>
<evidence type="ECO:0000256" key="2">
    <source>
        <dbReference type="ARBA" id="ARBA00010742"/>
    </source>
</evidence>
<name>A0A1D8P632_9FLAO</name>
<dbReference type="KEGG" id="lul:LPB138_04680"/>
<comment type="subcellular location">
    <subcellularLocation>
        <location evidence="1">Periplasm</location>
    </subcellularLocation>
</comment>
<reference evidence="5 6" key="1">
    <citation type="submission" date="2016-10" db="EMBL/GenBank/DDBJ databases">
        <title>Lutibacter sp. LPB0138, isolated from marine gastropod.</title>
        <authorList>
            <person name="Kim E."/>
            <person name="Yi H."/>
        </authorList>
    </citation>
    <scope>NUCLEOTIDE SEQUENCE [LARGE SCALE GENOMIC DNA]</scope>
    <source>
        <strain evidence="5 6">LPB0138</strain>
    </source>
</reference>
<accession>A0A1D8P632</accession>
<dbReference type="Gene3D" id="3.40.190.10">
    <property type="entry name" value="Periplasmic binding protein-like II"/>
    <property type="match status" value="2"/>
</dbReference>
<keyword evidence="6" id="KW-1185">Reference proteome</keyword>
<dbReference type="AlphaFoldDB" id="A0A1D8P632"/>